<dbReference type="STRING" id="1294263.JCM21531_2258"/>
<evidence type="ECO:0000313" key="3">
    <source>
        <dbReference type="Proteomes" id="UP000019109"/>
    </source>
</evidence>
<feature type="domain" description="ATPase BadF/BadG/BcrA/BcrD type" evidence="1">
    <location>
        <begin position="7"/>
        <end position="167"/>
    </location>
</feature>
<dbReference type="SUPFAM" id="SSF53067">
    <property type="entry name" value="Actin-like ATPase domain"/>
    <property type="match status" value="1"/>
</dbReference>
<dbReference type="InterPro" id="IPR002731">
    <property type="entry name" value="ATPase_BadF"/>
</dbReference>
<dbReference type="Pfam" id="PF01869">
    <property type="entry name" value="BcrAD_BadFG"/>
    <property type="match status" value="1"/>
</dbReference>
<dbReference type="CDD" id="cd24034">
    <property type="entry name" value="ASKHA_NBD_O66634-like_rpt1"/>
    <property type="match status" value="1"/>
</dbReference>
<keyword evidence="3" id="KW-1185">Reference proteome</keyword>
<dbReference type="AlphaFoldDB" id="W4V5T1"/>
<evidence type="ECO:0000259" key="1">
    <source>
        <dbReference type="Pfam" id="PF01869"/>
    </source>
</evidence>
<evidence type="ECO:0000313" key="2">
    <source>
        <dbReference type="EMBL" id="GAE88785.1"/>
    </source>
</evidence>
<reference evidence="2" key="1">
    <citation type="journal article" date="2014" name="Genome Announc.">
        <title>Draft Genome Sequence of Clostridium straminisolvens Strain JCM 21531T, Isolated from a Cellulose-Degrading Bacterial Community.</title>
        <authorList>
            <person name="Yuki M."/>
            <person name="Oshima K."/>
            <person name="Suda W."/>
            <person name="Sakamoto M."/>
            <person name="Kitamura K."/>
            <person name="Iida T."/>
            <person name="Hattori M."/>
            <person name="Ohkuma M."/>
        </authorList>
    </citation>
    <scope>NUCLEOTIDE SEQUENCE [LARGE SCALE GENOMIC DNA]</scope>
    <source>
        <strain evidence="2">JCM 21531</strain>
    </source>
</reference>
<accession>W4V5T1</accession>
<dbReference type="PANTHER" id="PTHR32329">
    <property type="entry name" value="BIFUNCTIONAL PROTEIN [INCLUDES 2-HYDROXYACYL-COA DEHYDRATASE (N-TER) AND ITS ACTIVATOR DOMAIN (C_TERM)-RELATED"/>
    <property type="match status" value="1"/>
</dbReference>
<dbReference type="InterPro" id="IPR043129">
    <property type="entry name" value="ATPase_NBD"/>
</dbReference>
<proteinExistence type="predicted"/>
<name>W4V5T1_9FIRM</name>
<dbReference type="Proteomes" id="UP000019109">
    <property type="component" value="Unassembled WGS sequence"/>
</dbReference>
<comment type="caution">
    <text evidence="2">The sequence shown here is derived from an EMBL/GenBank/DDBJ whole genome shotgun (WGS) entry which is preliminary data.</text>
</comment>
<dbReference type="PANTHER" id="PTHR32329:SF4">
    <property type="entry name" value="ACTIVATOR OF 2-HYDROXYACYL-COA DEHYDRATASE"/>
    <property type="match status" value="1"/>
</dbReference>
<dbReference type="InterPro" id="IPR051805">
    <property type="entry name" value="Dehydratase_Activator_Redct"/>
</dbReference>
<dbReference type="Gene3D" id="3.30.420.40">
    <property type="match status" value="2"/>
</dbReference>
<gene>
    <name evidence="2" type="ORF">JCM21531_2258</name>
</gene>
<protein>
    <submittedName>
        <fullName evidence="2">Activator of (R)-2-hydroxyglutaryl-CoA dehydratase</fullName>
    </submittedName>
</protein>
<dbReference type="EMBL" id="BAVR01000024">
    <property type="protein sequence ID" value="GAE88785.1"/>
    <property type="molecule type" value="Genomic_DNA"/>
</dbReference>
<organism evidence="2 3">
    <name type="scientific">Acetivibrio straminisolvens JCM 21531</name>
    <dbReference type="NCBI Taxonomy" id="1294263"/>
    <lineage>
        <taxon>Bacteria</taxon>
        <taxon>Bacillati</taxon>
        <taxon>Bacillota</taxon>
        <taxon>Clostridia</taxon>
        <taxon>Eubacteriales</taxon>
        <taxon>Oscillospiraceae</taxon>
        <taxon>Acetivibrio</taxon>
    </lineage>
</organism>
<sequence length="176" mass="19177">MKRLLNVGLDVGSTTVKLVVLDKQDRIIFSKYQRHYSDIKKTIYSLLSEAYGLFSDDDITIMVTGSGGISVSEWLGLDFIQEVIASTKAIETFIPHTDVVIELGGEDAKITYFDGGIEQRMNGTCAGGTGAFIDQMASLLKTDAAGLNELAKNYKVIYPIAARCGVLQNGYTASYK</sequence>